<reference evidence="3" key="2">
    <citation type="submission" date="2020-12" db="UniProtKB">
        <authorList>
            <consortium name="WormBaseParasite"/>
        </authorList>
    </citation>
    <scope>IDENTIFICATION</scope>
</reference>
<evidence type="ECO:0000313" key="3">
    <source>
        <dbReference type="WBParaSite" id="SRAE_1000220000.1"/>
    </source>
</evidence>
<reference evidence="1 2" key="1">
    <citation type="submission" date="2014-09" db="EMBL/GenBank/DDBJ databases">
        <authorList>
            <person name="Martin A.A."/>
        </authorList>
    </citation>
    <scope>NUCLEOTIDE SEQUENCE</scope>
    <source>
        <strain evidence="2">ED321</strain>
        <strain evidence="1">ED321 Heterogonic</strain>
    </source>
</reference>
<dbReference type="OrthoDB" id="10017659at2759"/>
<dbReference type="RefSeq" id="XP_024503145.1">
    <property type="nucleotide sequence ID" value="XM_024649248.1"/>
</dbReference>
<organism evidence="1">
    <name type="scientific">Strongyloides ratti</name>
    <name type="common">Parasitic roundworm</name>
    <dbReference type="NCBI Taxonomy" id="34506"/>
    <lineage>
        <taxon>Eukaryota</taxon>
        <taxon>Metazoa</taxon>
        <taxon>Ecdysozoa</taxon>
        <taxon>Nematoda</taxon>
        <taxon>Chromadorea</taxon>
        <taxon>Rhabditida</taxon>
        <taxon>Tylenchina</taxon>
        <taxon>Panagrolaimomorpha</taxon>
        <taxon>Strongyloidoidea</taxon>
        <taxon>Strongyloididae</taxon>
        <taxon>Strongyloides</taxon>
    </lineage>
</organism>
<dbReference type="AlphaFoldDB" id="A0A090MWM5"/>
<dbReference type="EMBL" id="LN609528">
    <property type="protein sequence ID" value="CEF63944.1"/>
    <property type="molecule type" value="Genomic_DNA"/>
</dbReference>
<proteinExistence type="predicted"/>
<dbReference type="STRING" id="34506.A0A090MWM5"/>
<name>A0A090MWM5_STRRB</name>
<dbReference type="CTD" id="36376309"/>
<sequence>MQSNNCQNTSMDKPFSLVNVVPGVTDHLNINQNMNLIQLQDNLPMITRNSNLQSNSSNASSSLVNSFNRTRCLQSNSIPNINLNYNNSFENFGNINNVIQLNNDSKHNIYQQQCPNTNPFISHNLNSNINQNQMKYANIKNILASNQSLPLNSNFHGNPPQTSNLNQNSISNSKFVNSDTPILHPLIPVPYFTFELFNKVNLNSPFSQENNGYDLPFSDITSLRFFYNFGIQQFKNMVNKQPTVKSNEISGEKLNQLLQQHSFNGNQVTSNNDIKAKLGENSFTKNSNFSMFPGTSNNINIPGPLNNINLSNNLYRNNLPLDNQVNLSIDSKEFSKLLQHQKMLVQDIPNIQQQQHNSLIQNSSLASSYKQNSVSDLQNVAQSQQIVLNELLYNANISQNQPLMTGSQSLTNRIIERLSKTIVKENHINDKIDGSTNPKMITSEKVIKNLKLVEVKEGEGNITCTTKNNQPINKNILEDKPSTHSSSIFENLKVTNSTNNFNIHKINNKDNEVTYLLNKTNGNMHEFTKKIPVCVFRKVFNIVKILNDNDKKKFTPEVNDNKIHILEEYEDTVTYQEELLEVKRNHLLHLKIHKHGVLNNKSKSELLKIKSSLLETKEVGSDLSLEVINNKISGPFKRRRESFFEGVSSSINLNESDNNFSIQSDVIEDSGIKRFKKSNPENDEMDSKDLNHTTSIELARESKSLTHNNVTSLIPSNNLQKLDSSTVTYSNEKYFITEMKDNTCKNINSQLTFNELYNANSEKENKDIKNFSTKSSFLDKKFFTSVNISDFIISPFIENYLTYFKNELFRFSKKEKKKDSHDSTLVTSSGLPIVKPFENPVVTSKPNNLHKKNSFKVLENGIDGITKNDKSLEGIPNVFNFHDLTKINSNILQYNSLPINLPESFGGGYKLQAQNHSEIAFWRTTELEELLNQKLTN</sequence>
<dbReference type="Proteomes" id="UP000035682">
    <property type="component" value="Unplaced"/>
</dbReference>
<protein>
    <submittedName>
        <fullName evidence="1 3">Uncharacterized protein</fullName>
    </submittedName>
</protein>
<gene>
    <name evidence="1 3 4" type="ORF">SRAE_1000220000</name>
</gene>
<dbReference type="GeneID" id="36376309"/>
<dbReference type="WBParaSite" id="SRAE_1000220000.1">
    <property type="protein sequence ID" value="SRAE_1000220000.1"/>
    <property type="gene ID" value="WBGene00258814"/>
</dbReference>
<evidence type="ECO:0000313" key="1">
    <source>
        <dbReference type="EMBL" id="CEF63944.1"/>
    </source>
</evidence>
<keyword evidence="2" id="KW-1185">Reference proteome</keyword>
<dbReference type="WormBase" id="SRAE_1000220000">
    <property type="protein sequence ID" value="SRP12259"/>
    <property type="gene ID" value="WBGene00258814"/>
</dbReference>
<evidence type="ECO:0000313" key="4">
    <source>
        <dbReference type="WormBase" id="SRAE_1000220000"/>
    </source>
</evidence>
<accession>A0A090MWM5</accession>
<evidence type="ECO:0000313" key="2">
    <source>
        <dbReference type="Proteomes" id="UP000035682"/>
    </source>
</evidence>